<evidence type="ECO:0000313" key="5">
    <source>
        <dbReference type="Proteomes" id="UP000095284"/>
    </source>
</evidence>
<evidence type="ECO:0000256" key="2">
    <source>
        <dbReference type="SAM" id="Phobius"/>
    </source>
</evidence>
<dbReference type="InterPro" id="IPR000884">
    <property type="entry name" value="TSP1_rpt"/>
</dbReference>
<name>A0A1I7RXB3_BURXY</name>
<dbReference type="InterPro" id="IPR036383">
    <property type="entry name" value="TSP1_rpt_sf"/>
</dbReference>
<dbReference type="EMBL" id="CAJFDI010000005">
    <property type="protein sequence ID" value="CAD5230538.1"/>
    <property type="molecule type" value="Genomic_DNA"/>
</dbReference>
<keyword evidence="2" id="KW-0472">Membrane</keyword>
<sequence>MASTDRTAEEPSEALAGEVYPIGRHALDDPNLFDVKTEPYEPEENPLPKSDEGFSCDELSDITEEFDRVRSVGTSQLSGLWHSQLRPLFQHPHMKYVALANLILFLVVVFLLALMVALAIVAAVFHYEALVNNESEIPCVYEWMEWSQCSATCRTPDQPVPTKSRSVDPKSIIRARGRMYQTAPCPERVSQLTDSAPCNTHWCPIKLSTLKFKECKYSVRHNKNIRLRDIPMEDQLIELDEERIYREC</sequence>
<proteinExistence type="predicted"/>
<dbReference type="Proteomes" id="UP000582659">
    <property type="component" value="Unassembled WGS sequence"/>
</dbReference>
<dbReference type="WBParaSite" id="BXY_0537700.1">
    <property type="protein sequence ID" value="BXY_0537700.1"/>
    <property type="gene ID" value="BXY_0537700"/>
</dbReference>
<dbReference type="Proteomes" id="UP000095284">
    <property type="component" value="Unplaced"/>
</dbReference>
<gene>
    <name evidence="3" type="ORF">BXYJ_LOCUS11037</name>
</gene>
<evidence type="ECO:0000313" key="7">
    <source>
        <dbReference type="WBParaSite" id="BXY_0537700.1"/>
    </source>
</evidence>
<organism evidence="5 7">
    <name type="scientific">Bursaphelenchus xylophilus</name>
    <name type="common">Pinewood nematode worm</name>
    <name type="synonym">Aphelenchoides xylophilus</name>
    <dbReference type="NCBI Taxonomy" id="6326"/>
    <lineage>
        <taxon>Eukaryota</taxon>
        <taxon>Metazoa</taxon>
        <taxon>Ecdysozoa</taxon>
        <taxon>Nematoda</taxon>
        <taxon>Chromadorea</taxon>
        <taxon>Rhabditida</taxon>
        <taxon>Tylenchina</taxon>
        <taxon>Tylenchomorpha</taxon>
        <taxon>Aphelenchoidea</taxon>
        <taxon>Aphelenchoididae</taxon>
        <taxon>Bursaphelenchus</taxon>
    </lineage>
</organism>
<evidence type="ECO:0000256" key="1">
    <source>
        <dbReference type="SAM" id="MobiDB-lite"/>
    </source>
</evidence>
<evidence type="ECO:0000313" key="3">
    <source>
        <dbReference type="EMBL" id="CAD5230538.1"/>
    </source>
</evidence>
<evidence type="ECO:0000313" key="6">
    <source>
        <dbReference type="Proteomes" id="UP000659654"/>
    </source>
</evidence>
<accession>A0A1I7RXB3</accession>
<dbReference type="OrthoDB" id="5834828at2759"/>
<evidence type="ECO:0000313" key="4">
    <source>
        <dbReference type="EMBL" id="CAG9121510.1"/>
    </source>
</evidence>
<dbReference type="AlphaFoldDB" id="A0A1I7RXB3"/>
<keyword evidence="2" id="KW-0812">Transmembrane</keyword>
<protein>
    <submittedName>
        <fullName evidence="3">(pine wood nematode) hypothetical protein</fullName>
    </submittedName>
</protein>
<keyword evidence="2" id="KW-1133">Transmembrane helix</keyword>
<dbReference type="Proteomes" id="UP000659654">
    <property type="component" value="Unassembled WGS sequence"/>
</dbReference>
<feature type="region of interest" description="Disordered" evidence="1">
    <location>
        <begin position="30"/>
        <end position="54"/>
    </location>
</feature>
<reference evidence="4" key="2">
    <citation type="submission" date="2020-08" db="EMBL/GenBank/DDBJ databases">
        <authorList>
            <person name="Kikuchi T."/>
        </authorList>
    </citation>
    <scope>NUCLEOTIDE SEQUENCE</scope>
    <source>
        <strain evidence="3">Ka4C1</strain>
    </source>
</reference>
<dbReference type="PROSITE" id="PS50092">
    <property type="entry name" value="TSP1"/>
    <property type="match status" value="1"/>
</dbReference>
<dbReference type="Gene3D" id="2.20.100.10">
    <property type="entry name" value="Thrombospondin type-1 (TSP1) repeat"/>
    <property type="match status" value="1"/>
</dbReference>
<dbReference type="EMBL" id="CAJFCV020000005">
    <property type="protein sequence ID" value="CAG9121510.1"/>
    <property type="molecule type" value="Genomic_DNA"/>
</dbReference>
<keyword evidence="6" id="KW-1185">Reference proteome</keyword>
<dbReference type="SUPFAM" id="SSF82895">
    <property type="entry name" value="TSP-1 type 1 repeat"/>
    <property type="match status" value="1"/>
</dbReference>
<reference evidence="7" key="1">
    <citation type="submission" date="2016-11" db="UniProtKB">
        <authorList>
            <consortium name="WormBaseParasite"/>
        </authorList>
    </citation>
    <scope>IDENTIFICATION</scope>
</reference>
<feature type="transmembrane region" description="Helical" evidence="2">
    <location>
        <begin position="96"/>
        <end position="125"/>
    </location>
</feature>